<dbReference type="AlphaFoldDB" id="A0A0K0D3K9"/>
<organism evidence="1 2">
    <name type="scientific">Angiostrongylus cantonensis</name>
    <name type="common">Rat lungworm</name>
    <dbReference type="NCBI Taxonomy" id="6313"/>
    <lineage>
        <taxon>Eukaryota</taxon>
        <taxon>Metazoa</taxon>
        <taxon>Ecdysozoa</taxon>
        <taxon>Nematoda</taxon>
        <taxon>Chromadorea</taxon>
        <taxon>Rhabditida</taxon>
        <taxon>Rhabditina</taxon>
        <taxon>Rhabditomorpha</taxon>
        <taxon>Strongyloidea</taxon>
        <taxon>Metastrongylidae</taxon>
        <taxon>Angiostrongylus</taxon>
    </lineage>
</organism>
<dbReference type="WBParaSite" id="ACAC_0000465401-mRNA-1">
    <property type="protein sequence ID" value="ACAC_0000465401-mRNA-1"/>
    <property type="gene ID" value="ACAC_0000465401"/>
</dbReference>
<evidence type="ECO:0000313" key="2">
    <source>
        <dbReference type="WBParaSite" id="ACAC_0000465401-mRNA-1"/>
    </source>
</evidence>
<dbReference type="Proteomes" id="UP000035642">
    <property type="component" value="Unassembled WGS sequence"/>
</dbReference>
<reference evidence="2" key="2">
    <citation type="submission" date="2017-02" db="UniProtKB">
        <authorList>
            <consortium name="WormBaseParasite"/>
        </authorList>
    </citation>
    <scope>IDENTIFICATION</scope>
</reference>
<keyword evidence="1" id="KW-1185">Reference proteome</keyword>
<evidence type="ECO:0000313" key="1">
    <source>
        <dbReference type="Proteomes" id="UP000035642"/>
    </source>
</evidence>
<name>A0A0K0D3K9_ANGCA</name>
<sequence length="70" mass="7755">MATVDRLLDVASWSSYRVGYSSVEHLSNEAYPLIDALEHQRGVDIQKTNSGPSTRIIGFDEDENVGTLTE</sequence>
<proteinExistence type="predicted"/>
<protein>
    <submittedName>
        <fullName evidence="2">Aminotransferase</fullName>
    </submittedName>
</protein>
<accession>A0A0K0D3K9</accession>
<reference evidence="1" key="1">
    <citation type="submission" date="2012-09" db="EMBL/GenBank/DDBJ databases">
        <authorList>
            <person name="Martin A.A."/>
        </authorList>
    </citation>
    <scope>NUCLEOTIDE SEQUENCE</scope>
</reference>